<evidence type="ECO:0000313" key="2">
    <source>
        <dbReference type="EMBL" id="KAF2815994.1"/>
    </source>
</evidence>
<dbReference type="InterPro" id="IPR011009">
    <property type="entry name" value="Kinase-like_dom_sf"/>
</dbReference>
<keyword evidence="2" id="KW-0808">Transferase</keyword>
<dbReference type="EMBL" id="MU003693">
    <property type="protein sequence ID" value="KAF2815994.1"/>
    <property type="molecule type" value="Genomic_DNA"/>
</dbReference>
<dbReference type="RefSeq" id="XP_033582958.1">
    <property type="nucleotide sequence ID" value="XM_033718796.1"/>
</dbReference>
<dbReference type="GO" id="GO:0005737">
    <property type="term" value="C:cytoplasm"/>
    <property type="evidence" value="ECO:0007669"/>
    <property type="project" value="TreeGrafter"/>
</dbReference>
<dbReference type="GeneID" id="54459689"/>
<dbReference type="GO" id="GO:0004674">
    <property type="term" value="F:protein serine/threonine kinase activity"/>
    <property type="evidence" value="ECO:0007669"/>
    <property type="project" value="TreeGrafter"/>
</dbReference>
<dbReference type="PANTHER" id="PTHR44167">
    <property type="entry name" value="OVARIAN-SPECIFIC SERINE/THREONINE-PROTEIN KINASE LOK-RELATED"/>
    <property type="match status" value="1"/>
</dbReference>
<dbReference type="InterPro" id="IPR000719">
    <property type="entry name" value="Prot_kinase_dom"/>
</dbReference>
<reference evidence="4" key="2">
    <citation type="submission" date="2020-04" db="EMBL/GenBank/DDBJ databases">
        <authorList>
            <consortium name="NCBI Genome Project"/>
        </authorList>
    </citation>
    <scope>NUCLEOTIDE SEQUENCE</scope>
    <source>
        <strain evidence="4">CBS 304.34</strain>
    </source>
</reference>
<feature type="domain" description="Protein kinase" evidence="1">
    <location>
        <begin position="48"/>
        <end position="275"/>
    </location>
</feature>
<dbReference type="PANTHER" id="PTHR44167:SF24">
    <property type="entry name" value="SERINE_THREONINE-PROTEIN KINASE CHK2"/>
    <property type="match status" value="1"/>
</dbReference>
<organism evidence="2">
    <name type="scientific">Mytilinidion resinicola</name>
    <dbReference type="NCBI Taxonomy" id="574789"/>
    <lineage>
        <taxon>Eukaryota</taxon>
        <taxon>Fungi</taxon>
        <taxon>Dikarya</taxon>
        <taxon>Ascomycota</taxon>
        <taxon>Pezizomycotina</taxon>
        <taxon>Dothideomycetes</taxon>
        <taxon>Pleosporomycetidae</taxon>
        <taxon>Mytilinidiales</taxon>
        <taxon>Mytilinidiaceae</taxon>
        <taxon>Mytilinidion</taxon>
    </lineage>
</organism>
<dbReference type="AlphaFoldDB" id="A0A6A6Z6R9"/>
<dbReference type="GO" id="GO:0005634">
    <property type="term" value="C:nucleus"/>
    <property type="evidence" value="ECO:0007669"/>
    <property type="project" value="TreeGrafter"/>
</dbReference>
<dbReference type="Pfam" id="PF00069">
    <property type="entry name" value="Pkinase"/>
    <property type="match status" value="1"/>
</dbReference>
<accession>A0A6A6Z6R9</accession>
<dbReference type="GO" id="GO:0005524">
    <property type="term" value="F:ATP binding"/>
    <property type="evidence" value="ECO:0007669"/>
    <property type="project" value="InterPro"/>
</dbReference>
<protein>
    <submittedName>
        <fullName evidence="2 4">Kinase-like protein</fullName>
    </submittedName>
</protein>
<evidence type="ECO:0000259" key="1">
    <source>
        <dbReference type="PROSITE" id="PS50011"/>
    </source>
</evidence>
<dbReference type="GO" id="GO:0044773">
    <property type="term" value="P:mitotic DNA damage checkpoint signaling"/>
    <property type="evidence" value="ECO:0007669"/>
    <property type="project" value="TreeGrafter"/>
</dbReference>
<name>A0A6A6Z6R9_9PEZI</name>
<gene>
    <name evidence="2 4" type="ORF">BDZ99DRAFT_457913</name>
</gene>
<evidence type="ECO:0000313" key="3">
    <source>
        <dbReference type="Proteomes" id="UP000504636"/>
    </source>
</evidence>
<reference evidence="2 4" key="1">
    <citation type="journal article" date="2020" name="Stud. Mycol.">
        <title>101 Dothideomycetes genomes: a test case for predicting lifestyles and emergence of pathogens.</title>
        <authorList>
            <person name="Haridas S."/>
            <person name="Albert R."/>
            <person name="Binder M."/>
            <person name="Bloem J."/>
            <person name="Labutti K."/>
            <person name="Salamov A."/>
            <person name="Andreopoulos B."/>
            <person name="Baker S."/>
            <person name="Barry K."/>
            <person name="Bills G."/>
            <person name="Bluhm B."/>
            <person name="Cannon C."/>
            <person name="Castanera R."/>
            <person name="Culley D."/>
            <person name="Daum C."/>
            <person name="Ezra D."/>
            <person name="Gonzalez J."/>
            <person name="Henrissat B."/>
            <person name="Kuo A."/>
            <person name="Liang C."/>
            <person name="Lipzen A."/>
            <person name="Lutzoni F."/>
            <person name="Magnuson J."/>
            <person name="Mondo S."/>
            <person name="Nolan M."/>
            <person name="Ohm R."/>
            <person name="Pangilinan J."/>
            <person name="Park H.-J."/>
            <person name="Ramirez L."/>
            <person name="Alfaro M."/>
            <person name="Sun H."/>
            <person name="Tritt A."/>
            <person name="Yoshinaga Y."/>
            <person name="Zwiers L.-H."/>
            <person name="Turgeon B."/>
            <person name="Goodwin S."/>
            <person name="Spatafora J."/>
            <person name="Crous P."/>
            <person name="Grigoriev I."/>
        </authorList>
    </citation>
    <scope>NUCLEOTIDE SEQUENCE</scope>
    <source>
        <strain evidence="2 4">CBS 304.34</strain>
    </source>
</reference>
<dbReference type="OrthoDB" id="4062651at2759"/>
<dbReference type="Gene3D" id="1.10.510.10">
    <property type="entry name" value="Transferase(Phosphotransferase) domain 1"/>
    <property type="match status" value="1"/>
</dbReference>
<dbReference type="SMART" id="SM00220">
    <property type="entry name" value="S_TKc"/>
    <property type="match status" value="1"/>
</dbReference>
<proteinExistence type="predicted"/>
<sequence length="275" mass="31256">MASTASASTTDIPKDAEEASVLSSISLQNLTILEAWDAENDTPEYITFYHVTKDEEVYFGQSTKKKREMTIEDYRNALCRIDDSEIYPEVPADTKLKIAHHDAGEPIYIKRPGLESYETTKGTDFARNALLDEVLIMEQISQTPHPNIIRYHGCYTRRGRITAIVLQRHEYTLVQYAQNPGFKNIDIDEFLKALESAVAYLHAIGLAHNDINPYNIMLKENDAPVLIDFGSCQPFGRQLRSAGTPGWCAEPFSTSEKEHDIYPLRKLKTWLLKPE</sequence>
<dbReference type="PROSITE" id="PS50011">
    <property type="entry name" value="PROTEIN_KINASE_DOM"/>
    <property type="match status" value="1"/>
</dbReference>
<keyword evidence="3" id="KW-1185">Reference proteome</keyword>
<dbReference type="SUPFAM" id="SSF56112">
    <property type="entry name" value="Protein kinase-like (PK-like)"/>
    <property type="match status" value="1"/>
</dbReference>
<dbReference type="Proteomes" id="UP000504636">
    <property type="component" value="Unplaced"/>
</dbReference>
<reference evidence="4" key="3">
    <citation type="submission" date="2025-04" db="UniProtKB">
        <authorList>
            <consortium name="RefSeq"/>
        </authorList>
    </citation>
    <scope>IDENTIFICATION</scope>
    <source>
        <strain evidence="4">CBS 304.34</strain>
    </source>
</reference>
<evidence type="ECO:0000313" key="4">
    <source>
        <dbReference type="RefSeq" id="XP_033582958.1"/>
    </source>
</evidence>
<keyword evidence="2" id="KW-0418">Kinase</keyword>